<sequence length="54" mass="6420">MLRRCVLDAYTGTDQNVLRLWPVQYFQPTRRVERMVRPISGKAQSLPNLSWSRK</sequence>
<accession>A0A0A8XXB8</accession>
<organism evidence="1">
    <name type="scientific">Arundo donax</name>
    <name type="common">Giant reed</name>
    <name type="synonym">Donax arundinaceus</name>
    <dbReference type="NCBI Taxonomy" id="35708"/>
    <lineage>
        <taxon>Eukaryota</taxon>
        <taxon>Viridiplantae</taxon>
        <taxon>Streptophyta</taxon>
        <taxon>Embryophyta</taxon>
        <taxon>Tracheophyta</taxon>
        <taxon>Spermatophyta</taxon>
        <taxon>Magnoliopsida</taxon>
        <taxon>Liliopsida</taxon>
        <taxon>Poales</taxon>
        <taxon>Poaceae</taxon>
        <taxon>PACMAD clade</taxon>
        <taxon>Arundinoideae</taxon>
        <taxon>Arundineae</taxon>
        <taxon>Arundo</taxon>
    </lineage>
</organism>
<reference evidence="1" key="1">
    <citation type="submission" date="2014-09" db="EMBL/GenBank/DDBJ databases">
        <authorList>
            <person name="Magalhaes I.L.F."/>
            <person name="Oliveira U."/>
            <person name="Santos F.R."/>
            <person name="Vidigal T.H.D.A."/>
            <person name="Brescovit A.D."/>
            <person name="Santos A.J."/>
        </authorList>
    </citation>
    <scope>NUCLEOTIDE SEQUENCE</scope>
    <source>
        <tissue evidence="1">Shoot tissue taken approximately 20 cm above the soil surface</tissue>
    </source>
</reference>
<reference evidence="1" key="2">
    <citation type="journal article" date="2015" name="Data Brief">
        <title>Shoot transcriptome of the giant reed, Arundo donax.</title>
        <authorList>
            <person name="Barrero R.A."/>
            <person name="Guerrero F.D."/>
            <person name="Moolhuijzen P."/>
            <person name="Goolsby J.A."/>
            <person name="Tidwell J."/>
            <person name="Bellgard S.E."/>
            <person name="Bellgard M.I."/>
        </authorList>
    </citation>
    <scope>NUCLEOTIDE SEQUENCE</scope>
    <source>
        <tissue evidence="1">Shoot tissue taken approximately 20 cm above the soil surface</tissue>
    </source>
</reference>
<dbReference type="AlphaFoldDB" id="A0A0A8XXB8"/>
<dbReference type="EMBL" id="GBRH01279296">
    <property type="protein sequence ID" value="JAD18599.1"/>
    <property type="molecule type" value="Transcribed_RNA"/>
</dbReference>
<name>A0A0A8XXB8_ARUDO</name>
<protein>
    <submittedName>
        <fullName evidence="1">Uncharacterized protein</fullName>
    </submittedName>
</protein>
<evidence type="ECO:0000313" key="1">
    <source>
        <dbReference type="EMBL" id="JAD18599.1"/>
    </source>
</evidence>
<proteinExistence type="predicted"/>